<reference evidence="2" key="1">
    <citation type="submission" date="2022-08" db="EMBL/GenBank/DDBJ databases">
        <authorList>
            <consortium name="DOE Joint Genome Institute"/>
            <person name="Min B."/>
            <person name="Riley R."/>
            <person name="Sierra-Patev S."/>
            <person name="Naranjo-Ortiz M."/>
            <person name="Looney B."/>
            <person name="Konkel Z."/>
            <person name="Slot J.C."/>
            <person name="Sakamoto Y."/>
            <person name="Steenwyk J.L."/>
            <person name="Rokas A."/>
            <person name="Carro J."/>
            <person name="Camarero S."/>
            <person name="Ferreira P."/>
            <person name="Molpeceres G."/>
            <person name="Ruiz-Duenas F.J."/>
            <person name="Serrano A."/>
            <person name="Henrissat B."/>
            <person name="Drula E."/>
            <person name="Hughes K.W."/>
            <person name="Mata J.L."/>
            <person name="Ishikawa N.K."/>
            <person name="Vargas-Isla R."/>
            <person name="Ushijima S."/>
            <person name="Smith C.A."/>
            <person name="Ahrendt S."/>
            <person name="Andreopoulos W."/>
            <person name="He G."/>
            <person name="Labutti K."/>
            <person name="Lipzen A."/>
            <person name="Ng V."/>
            <person name="Sandor L."/>
            <person name="Barry K."/>
            <person name="Martinez A.T."/>
            <person name="Xiao Y."/>
            <person name="Gibbons J.G."/>
            <person name="Terashima K."/>
            <person name="Hibbett D.S."/>
            <person name="Grigoriev I.V."/>
        </authorList>
    </citation>
    <scope>NUCLEOTIDE SEQUENCE</scope>
    <source>
        <strain evidence="2">Sp2 HRB7682 ss15</strain>
    </source>
</reference>
<evidence type="ECO:0000313" key="2">
    <source>
        <dbReference type="EMBL" id="KAJ4486543.1"/>
    </source>
</evidence>
<keyword evidence="1" id="KW-0732">Signal</keyword>
<dbReference type="EMBL" id="JANVFS010000010">
    <property type="protein sequence ID" value="KAJ4486543.1"/>
    <property type="molecule type" value="Genomic_DNA"/>
</dbReference>
<gene>
    <name evidence="2" type="ORF">C8J55DRAFT_20290</name>
</gene>
<accession>A0A9W9AQB2</accession>
<dbReference type="AlphaFoldDB" id="A0A9W9AQB2"/>
<sequence>MVALLKTLASRLSLLVLLSTVLGIMATPLPIYETAGQLERRSYNVELYLMKGYFLANGKFSTSPSKAQTGKTDGYLMIFGAYKGLKVTRIDTVETDPTSSEWKLERVPYSNKNRGIFLATLIFEKREIQQEVLGRSNSDGKLFDQTFQGQNAAQVFNQVLDGFKKDLRITYEANPADINVWEKTYAEMTSSQRDV</sequence>
<feature type="chain" id="PRO_5040754062" evidence="1">
    <location>
        <begin position="27"/>
        <end position="195"/>
    </location>
</feature>
<name>A0A9W9AQB2_9AGAR</name>
<evidence type="ECO:0000313" key="3">
    <source>
        <dbReference type="Proteomes" id="UP001150238"/>
    </source>
</evidence>
<comment type="caution">
    <text evidence="2">The sequence shown here is derived from an EMBL/GenBank/DDBJ whole genome shotgun (WGS) entry which is preliminary data.</text>
</comment>
<proteinExistence type="predicted"/>
<organism evidence="2 3">
    <name type="scientific">Lentinula lateritia</name>
    <dbReference type="NCBI Taxonomy" id="40482"/>
    <lineage>
        <taxon>Eukaryota</taxon>
        <taxon>Fungi</taxon>
        <taxon>Dikarya</taxon>
        <taxon>Basidiomycota</taxon>
        <taxon>Agaricomycotina</taxon>
        <taxon>Agaricomycetes</taxon>
        <taxon>Agaricomycetidae</taxon>
        <taxon>Agaricales</taxon>
        <taxon>Marasmiineae</taxon>
        <taxon>Omphalotaceae</taxon>
        <taxon>Lentinula</taxon>
    </lineage>
</organism>
<evidence type="ECO:0000256" key="1">
    <source>
        <dbReference type="SAM" id="SignalP"/>
    </source>
</evidence>
<protein>
    <submittedName>
        <fullName evidence="2">Uncharacterized protein</fullName>
    </submittedName>
</protein>
<feature type="signal peptide" evidence="1">
    <location>
        <begin position="1"/>
        <end position="26"/>
    </location>
</feature>
<reference evidence="2" key="2">
    <citation type="journal article" date="2023" name="Proc. Natl. Acad. Sci. U.S.A.">
        <title>A global phylogenomic analysis of the shiitake genus Lentinula.</title>
        <authorList>
            <person name="Sierra-Patev S."/>
            <person name="Min B."/>
            <person name="Naranjo-Ortiz M."/>
            <person name="Looney B."/>
            <person name="Konkel Z."/>
            <person name="Slot J.C."/>
            <person name="Sakamoto Y."/>
            <person name="Steenwyk J.L."/>
            <person name="Rokas A."/>
            <person name="Carro J."/>
            <person name="Camarero S."/>
            <person name="Ferreira P."/>
            <person name="Molpeceres G."/>
            <person name="Ruiz-Duenas F.J."/>
            <person name="Serrano A."/>
            <person name="Henrissat B."/>
            <person name="Drula E."/>
            <person name="Hughes K.W."/>
            <person name="Mata J.L."/>
            <person name="Ishikawa N.K."/>
            <person name="Vargas-Isla R."/>
            <person name="Ushijima S."/>
            <person name="Smith C.A."/>
            <person name="Donoghue J."/>
            <person name="Ahrendt S."/>
            <person name="Andreopoulos W."/>
            <person name="He G."/>
            <person name="LaButti K."/>
            <person name="Lipzen A."/>
            <person name="Ng V."/>
            <person name="Riley R."/>
            <person name="Sandor L."/>
            <person name="Barry K."/>
            <person name="Martinez A.T."/>
            <person name="Xiao Y."/>
            <person name="Gibbons J.G."/>
            <person name="Terashima K."/>
            <person name="Grigoriev I.V."/>
            <person name="Hibbett D."/>
        </authorList>
    </citation>
    <scope>NUCLEOTIDE SEQUENCE</scope>
    <source>
        <strain evidence="2">Sp2 HRB7682 ss15</strain>
    </source>
</reference>
<dbReference type="Proteomes" id="UP001150238">
    <property type="component" value="Unassembled WGS sequence"/>
</dbReference>